<feature type="compositionally biased region" description="Basic and acidic residues" evidence="1">
    <location>
        <begin position="178"/>
        <end position="188"/>
    </location>
</feature>
<organism evidence="2">
    <name type="scientific">uncultured Actinomycetospora sp</name>
    <dbReference type="NCBI Taxonomy" id="1135996"/>
    <lineage>
        <taxon>Bacteria</taxon>
        <taxon>Bacillati</taxon>
        <taxon>Actinomycetota</taxon>
        <taxon>Actinomycetes</taxon>
        <taxon>Pseudonocardiales</taxon>
        <taxon>Pseudonocardiaceae</taxon>
        <taxon>Actinomycetospora</taxon>
        <taxon>environmental samples</taxon>
    </lineage>
</organism>
<feature type="non-terminal residue" evidence="2">
    <location>
        <position position="198"/>
    </location>
</feature>
<feature type="non-terminal residue" evidence="2">
    <location>
        <position position="1"/>
    </location>
</feature>
<feature type="compositionally biased region" description="Basic and acidic residues" evidence="1">
    <location>
        <begin position="1"/>
        <end position="11"/>
    </location>
</feature>
<name>A0A6J4JK86_9PSEU</name>
<gene>
    <name evidence="2" type="ORF">AVDCRST_MAG54-3572</name>
</gene>
<feature type="compositionally biased region" description="Basic residues" evidence="1">
    <location>
        <begin position="166"/>
        <end position="177"/>
    </location>
</feature>
<accession>A0A6J4JK86</accession>
<sequence>VARAGGDDPRLLRRAHRASQRPPSHRLRGAVVGVQPGHQRDPARPRDPLRPLADAPRRHPVLRARRRLLDPDRLRPARRDVDEAPRARPGDRPRGDPGELVPRRPAADDVHQGQPEQPRLRQPARHRADVARPVRLDPPRVRLRGLHDDDPPRRLGPPAGAARPGAAHRAHQLPRRRAVGDVRRDRPGLRRPLAAAGL</sequence>
<feature type="compositionally biased region" description="Basic and acidic residues" evidence="1">
    <location>
        <begin position="67"/>
        <end position="111"/>
    </location>
</feature>
<feature type="compositionally biased region" description="Basic and acidic residues" evidence="1">
    <location>
        <begin position="38"/>
        <end position="49"/>
    </location>
</feature>
<feature type="region of interest" description="Disordered" evidence="1">
    <location>
        <begin position="1"/>
        <end position="198"/>
    </location>
</feature>
<reference evidence="2" key="1">
    <citation type="submission" date="2020-02" db="EMBL/GenBank/DDBJ databases">
        <authorList>
            <person name="Meier V. D."/>
        </authorList>
    </citation>
    <scope>NUCLEOTIDE SEQUENCE</scope>
    <source>
        <strain evidence="2">AVDCRST_MAG54</strain>
    </source>
</reference>
<feature type="compositionally biased region" description="Basic and acidic residues" evidence="1">
    <location>
        <begin position="126"/>
        <end position="153"/>
    </location>
</feature>
<dbReference type="EMBL" id="CADCTH010000454">
    <property type="protein sequence ID" value="CAA9280567.1"/>
    <property type="molecule type" value="Genomic_DNA"/>
</dbReference>
<evidence type="ECO:0000256" key="1">
    <source>
        <dbReference type="SAM" id="MobiDB-lite"/>
    </source>
</evidence>
<evidence type="ECO:0000313" key="2">
    <source>
        <dbReference type="EMBL" id="CAA9280567.1"/>
    </source>
</evidence>
<dbReference type="AlphaFoldDB" id="A0A6J4JK86"/>
<protein>
    <submittedName>
        <fullName evidence="2">Polysaccharide deacetylase</fullName>
    </submittedName>
</protein>
<feature type="compositionally biased region" description="Low complexity" evidence="1">
    <location>
        <begin position="156"/>
        <end position="165"/>
    </location>
</feature>
<feature type="compositionally biased region" description="Basic residues" evidence="1">
    <location>
        <begin position="12"/>
        <end position="28"/>
    </location>
</feature>
<proteinExistence type="predicted"/>